<name>A0A381SIK4_9ZZZZ</name>
<dbReference type="InterPro" id="IPR001509">
    <property type="entry name" value="Epimerase_deHydtase"/>
</dbReference>
<feature type="domain" description="NAD-dependent epimerase/dehydratase" evidence="2">
    <location>
        <begin position="3"/>
        <end position="241"/>
    </location>
</feature>
<gene>
    <name evidence="3" type="ORF">METZ01_LOCUS55962</name>
</gene>
<evidence type="ECO:0000313" key="3">
    <source>
        <dbReference type="EMBL" id="SVA03108.1"/>
    </source>
</evidence>
<dbReference type="PANTHER" id="PTHR43000">
    <property type="entry name" value="DTDP-D-GLUCOSE 4,6-DEHYDRATASE-RELATED"/>
    <property type="match status" value="1"/>
</dbReference>
<dbReference type="InterPro" id="IPR036291">
    <property type="entry name" value="NAD(P)-bd_dom_sf"/>
</dbReference>
<dbReference type="CDD" id="cd08946">
    <property type="entry name" value="SDR_e"/>
    <property type="match status" value="1"/>
</dbReference>
<sequence length="308" mass="34817">MKIIITGALGHIGSRLIRYISEVFPGSEVVMIDNLISKRFSSIFNLPSKVKYEFIEADIKKINLDTIFKEANYVIHLAAITDAEASFKNAKKVESNNFDCTNKVAHACIDNNVKLVTLSSTSVYGTQKAQVTEDCSVEELKPQSPYAETKLKEEKLIKTLCDSEGLNAVCFRFGTIYGPSSGMRFHTAVNKFCWQATQGKPLTVWSTAFNQKRPYLDLSDAVRLIEFTIKKDLFDNQIYNILTENLTVREVTEVVKEFIPNLKIDFVDSKIMNQMSYEVSNKKIQDKGFSFEGGIRNGIKETISMLPR</sequence>
<evidence type="ECO:0000256" key="1">
    <source>
        <dbReference type="ARBA" id="ARBA00007637"/>
    </source>
</evidence>
<dbReference type="SUPFAM" id="SSF51735">
    <property type="entry name" value="NAD(P)-binding Rossmann-fold domains"/>
    <property type="match status" value="1"/>
</dbReference>
<accession>A0A381SIK4</accession>
<dbReference type="AlphaFoldDB" id="A0A381SIK4"/>
<protein>
    <recommendedName>
        <fullName evidence="2">NAD-dependent epimerase/dehydratase domain-containing protein</fullName>
    </recommendedName>
</protein>
<proteinExistence type="inferred from homology"/>
<dbReference type="EMBL" id="UINC01003074">
    <property type="protein sequence ID" value="SVA03108.1"/>
    <property type="molecule type" value="Genomic_DNA"/>
</dbReference>
<evidence type="ECO:0000259" key="2">
    <source>
        <dbReference type="Pfam" id="PF01370"/>
    </source>
</evidence>
<dbReference type="Gene3D" id="3.40.50.720">
    <property type="entry name" value="NAD(P)-binding Rossmann-like Domain"/>
    <property type="match status" value="1"/>
</dbReference>
<comment type="similarity">
    <text evidence="1">Belongs to the NAD(P)-dependent epimerase/dehydratase family.</text>
</comment>
<organism evidence="3">
    <name type="scientific">marine metagenome</name>
    <dbReference type="NCBI Taxonomy" id="408172"/>
    <lineage>
        <taxon>unclassified sequences</taxon>
        <taxon>metagenomes</taxon>
        <taxon>ecological metagenomes</taxon>
    </lineage>
</organism>
<reference evidence="3" key="1">
    <citation type="submission" date="2018-05" db="EMBL/GenBank/DDBJ databases">
        <authorList>
            <person name="Lanie J.A."/>
            <person name="Ng W.-L."/>
            <person name="Kazmierczak K.M."/>
            <person name="Andrzejewski T.M."/>
            <person name="Davidsen T.M."/>
            <person name="Wayne K.J."/>
            <person name="Tettelin H."/>
            <person name="Glass J.I."/>
            <person name="Rusch D."/>
            <person name="Podicherti R."/>
            <person name="Tsui H.-C.T."/>
            <person name="Winkler M.E."/>
        </authorList>
    </citation>
    <scope>NUCLEOTIDE SEQUENCE</scope>
</reference>
<dbReference type="Gene3D" id="3.90.25.10">
    <property type="entry name" value="UDP-galactose 4-epimerase, domain 1"/>
    <property type="match status" value="1"/>
</dbReference>
<dbReference type="Pfam" id="PF01370">
    <property type="entry name" value="Epimerase"/>
    <property type="match status" value="1"/>
</dbReference>